<dbReference type="PROSITE" id="PS00137">
    <property type="entry name" value="SUBTILASE_HIS"/>
    <property type="match status" value="1"/>
</dbReference>
<dbReference type="PROSITE" id="PS51257">
    <property type="entry name" value="PROKAR_LIPOPROTEIN"/>
    <property type="match status" value="1"/>
</dbReference>
<evidence type="ECO:0000256" key="6">
    <source>
        <dbReference type="SAM" id="SignalP"/>
    </source>
</evidence>
<dbReference type="InterPro" id="IPR050131">
    <property type="entry name" value="Peptidase_S8_subtilisin-like"/>
</dbReference>
<dbReference type="EMBL" id="JAEVLS010000002">
    <property type="protein sequence ID" value="MBM0104670.1"/>
    <property type="molecule type" value="Genomic_DNA"/>
</dbReference>
<comment type="caution">
    <text evidence="8">The sequence shown here is derived from an EMBL/GenBank/DDBJ whole genome shotgun (WGS) entry which is preliminary data.</text>
</comment>
<protein>
    <submittedName>
        <fullName evidence="8">S8 family serine peptidase</fullName>
    </submittedName>
</protein>
<dbReference type="PANTHER" id="PTHR43806">
    <property type="entry name" value="PEPTIDASE S8"/>
    <property type="match status" value="1"/>
</dbReference>
<evidence type="ECO:0000256" key="1">
    <source>
        <dbReference type="ARBA" id="ARBA00011073"/>
    </source>
</evidence>
<comment type="similarity">
    <text evidence="1 5">Belongs to the peptidase S8 family.</text>
</comment>
<dbReference type="InterPro" id="IPR036852">
    <property type="entry name" value="Peptidase_S8/S53_dom_sf"/>
</dbReference>
<keyword evidence="6" id="KW-0732">Signal</keyword>
<dbReference type="PANTHER" id="PTHR43806:SF11">
    <property type="entry name" value="CEREVISIN-RELATED"/>
    <property type="match status" value="1"/>
</dbReference>
<keyword evidence="2 5" id="KW-0645">Protease</keyword>
<dbReference type="Gene3D" id="3.40.50.200">
    <property type="entry name" value="Peptidase S8/S53 domain"/>
    <property type="match status" value="1"/>
</dbReference>
<feature type="active site" description="Charge relay system" evidence="5">
    <location>
        <position position="203"/>
    </location>
</feature>
<evidence type="ECO:0000313" key="9">
    <source>
        <dbReference type="Proteomes" id="UP000661077"/>
    </source>
</evidence>
<dbReference type="Pfam" id="PF00082">
    <property type="entry name" value="Peptidase_S8"/>
    <property type="match status" value="1"/>
</dbReference>
<organism evidence="8 9">
    <name type="scientific">Steroidobacter gossypii</name>
    <dbReference type="NCBI Taxonomy" id="2805490"/>
    <lineage>
        <taxon>Bacteria</taxon>
        <taxon>Pseudomonadati</taxon>
        <taxon>Pseudomonadota</taxon>
        <taxon>Gammaproteobacteria</taxon>
        <taxon>Steroidobacterales</taxon>
        <taxon>Steroidobacteraceae</taxon>
        <taxon>Steroidobacter</taxon>
    </lineage>
</organism>
<gene>
    <name evidence="8" type="ORF">JM946_07925</name>
</gene>
<feature type="chain" id="PRO_5045405767" evidence="6">
    <location>
        <begin position="21"/>
        <end position="424"/>
    </location>
</feature>
<dbReference type="Proteomes" id="UP000661077">
    <property type="component" value="Unassembled WGS sequence"/>
</dbReference>
<keyword evidence="9" id="KW-1185">Reference proteome</keyword>
<evidence type="ECO:0000313" key="8">
    <source>
        <dbReference type="EMBL" id="MBM0104670.1"/>
    </source>
</evidence>
<keyword evidence="4 5" id="KW-0720">Serine protease</keyword>
<evidence type="ECO:0000256" key="5">
    <source>
        <dbReference type="PROSITE-ProRule" id="PRU01240"/>
    </source>
</evidence>
<name>A0ABS1WUM6_9GAMM</name>
<feature type="active site" description="Charge relay system" evidence="5">
    <location>
        <position position="173"/>
    </location>
</feature>
<dbReference type="SUPFAM" id="SSF52743">
    <property type="entry name" value="Subtilisin-like"/>
    <property type="match status" value="1"/>
</dbReference>
<feature type="signal peptide" evidence="6">
    <location>
        <begin position="1"/>
        <end position="20"/>
    </location>
</feature>
<evidence type="ECO:0000256" key="3">
    <source>
        <dbReference type="ARBA" id="ARBA00022801"/>
    </source>
</evidence>
<feature type="active site" description="Charge relay system" evidence="5">
    <location>
        <position position="353"/>
    </location>
</feature>
<dbReference type="InterPro" id="IPR015500">
    <property type="entry name" value="Peptidase_S8_subtilisin-rel"/>
</dbReference>
<dbReference type="InterPro" id="IPR022398">
    <property type="entry name" value="Peptidase_S8_His-AS"/>
</dbReference>
<accession>A0ABS1WUM6</accession>
<dbReference type="InterPro" id="IPR000209">
    <property type="entry name" value="Peptidase_S8/S53_dom"/>
</dbReference>
<sequence length="424" mass="44651">MKHVAALLAMLTLAACMQFARESADEELIRTHPERFILITLRNTEGMSATRAGSSPRDYGSAMQYAIAPRTRATARELATRYRLTPVREWPISQLRVHCIVYRMDPGESQSDLLRRLRDDARVESAQPLNSFGTLSGTYNDPYAGLQRSLPAMGVPQAHTWSRGKGVSIAVIDTAVDINHPDLAASKIAVSNFTGQRTRGAAHGTAVAGVIAATGGNSVGIVGIAPEARVHSLAACWSESASPARAVCDSFTLAVALSRAIEMKADIVNLSLGGPSDPLLRRLVEHGLARDMIFVAALPTEGVATGFPSEIPGVVVADAVGHKHAADNVLLAPGIDVLTLVPHNGYDFVSGSSMAAANVSGGIALLLSHRLQANEVRDVLAQTAANGNSINLCVALAGSEAEQHCDSGEVAGRAHNSLNSPARR</sequence>
<keyword evidence="3 5" id="KW-0378">Hydrolase</keyword>
<evidence type="ECO:0000256" key="2">
    <source>
        <dbReference type="ARBA" id="ARBA00022670"/>
    </source>
</evidence>
<reference evidence="8 9" key="1">
    <citation type="journal article" date="2021" name="Int. J. Syst. Evol. Microbiol.">
        <title>Steroidobacter gossypii sp. nov., isolated from soil of cotton cropping field.</title>
        <authorList>
            <person name="Huang R."/>
            <person name="Yang S."/>
            <person name="Zhen C."/>
            <person name="Liu W."/>
        </authorList>
    </citation>
    <scope>NUCLEOTIDE SEQUENCE [LARGE SCALE GENOMIC DNA]</scope>
    <source>
        <strain evidence="8 9">S1-65</strain>
    </source>
</reference>
<dbReference type="PROSITE" id="PS51892">
    <property type="entry name" value="SUBTILASE"/>
    <property type="match status" value="1"/>
</dbReference>
<evidence type="ECO:0000256" key="4">
    <source>
        <dbReference type="ARBA" id="ARBA00022825"/>
    </source>
</evidence>
<proteinExistence type="inferred from homology"/>
<evidence type="ECO:0000259" key="7">
    <source>
        <dbReference type="Pfam" id="PF00082"/>
    </source>
</evidence>
<dbReference type="PRINTS" id="PR00723">
    <property type="entry name" value="SUBTILISIN"/>
</dbReference>
<feature type="domain" description="Peptidase S8/S53" evidence="7">
    <location>
        <begin position="164"/>
        <end position="387"/>
    </location>
</feature>